<accession>A0A4Q9PLL0</accession>
<dbReference type="Proteomes" id="UP000292082">
    <property type="component" value="Unassembled WGS sequence"/>
</dbReference>
<protein>
    <submittedName>
        <fullName evidence="1">Uncharacterized protein</fullName>
    </submittedName>
</protein>
<evidence type="ECO:0000313" key="2">
    <source>
        <dbReference type="Proteomes" id="UP000292082"/>
    </source>
</evidence>
<evidence type="ECO:0000313" key="1">
    <source>
        <dbReference type="EMBL" id="TBU55034.1"/>
    </source>
</evidence>
<dbReference type="EMBL" id="ML145176">
    <property type="protein sequence ID" value="TBU55034.1"/>
    <property type="molecule type" value="Genomic_DNA"/>
</dbReference>
<reference evidence="1 2" key="1">
    <citation type="submission" date="2019-01" db="EMBL/GenBank/DDBJ databases">
        <title>Draft genome sequences of three monokaryotic isolates of the white-rot basidiomycete fungus Dichomitus squalens.</title>
        <authorList>
            <consortium name="DOE Joint Genome Institute"/>
            <person name="Lopez S.C."/>
            <person name="Andreopoulos B."/>
            <person name="Pangilinan J."/>
            <person name="Lipzen A."/>
            <person name="Riley R."/>
            <person name="Ahrendt S."/>
            <person name="Ng V."/>
            <person name="Barry K."/>
            <person name="Daum C."/>
            <person name="Grigoriev I.V."/>
            <person name="Hilden K.S."/>
            <person name="Makela M.R."/>
            <person name="de Vries R.P."/>
        </authorList>
    </citation>
    <scope>NUCLEOTIDE SEQUENCE [LARGE SCALE GENOMIC DNA]</scope>
    <source>
        <strain evidence="1 2">CBS 464.89</strain>
    </source>
</reference>
<organism evidence="1 2">
    <name type="scientific">Dichomitus squalens</name>
    <dbReference type="NCBI Taxonomy" id="114155"/>
    <lineage>
        <taxon>Eukaryota</taxon>
        <taxon>Fungi</taxon>
        <taxon>Dikarya</taxon>
        <taxon>Basidiomycota</taxon>
        <taxon>Agaricomycotina</taxon>
        <taxon>Agaricomycetes</taxon>
        <taxon>Polyporales</taxon>
        <taxon>Polyporaceae</taxon>
        <taxon>Dichomitus</taxon>
    </lineage>
</organism>
<sequence length="140" mass="14925">MASSLLAIICASTVPKQYCTYLGAARQTHLTLSGSLDLINGAVPCKARLLRASLQPIGRHWGHDCTSTSRQSRWISTSSSKCEDKSGEQPSTSRGKGQIEEARFTLPITTSSLECASARKQTLTNLPSALVPTPVHLSAA</sequence>
<name>A0A4Q9PLL0_9APHY</name>
<dbReference type="AlphaFoldDB" id="A0A4Q9PLL0"/>
<gene>
    <name evidence="1" type="ORF">BD310DRAFT_716058</name>
</gene>
<proteinExistence type="predicted"/>
<keyword evidence="2" id="KW-1185">Reference proteome</keyword>